<name>A0ABN3PTB4_9ACTN</name>
<feature type="region of interest" description="Disordered" evidence="1">
    <location>
        <begin position="115"/>
        <end position="173"/>
    </location>
</feature>
<gene>
    <name evidence="4" type="ORF">GCM10009863_04650</name>
</gene>
<organism evidence="4 5">
    <name type="scientific">Streptomyces axinellae</name>
    <dbReference type="NCBI Taxonomy" id="552788"/>
    <lineage>
        <taxon>Bacteria</taxon>
        <taxon>Bacillati</taxon>
        <taxon>Actinomycetota</taxon>
        <taxon>Actinomycetes</taxon>
        <taxon>Kitasatosporales</taxon>
        <taxon>Streptomycetaceae</taxon>
        <taxon>Streptomyces</taxon>
    </lineage>
</organism>
<evidence type="ECO:0000259" key="3">
    <source>
        <dbReference type="PROSITE" id="PS51782"/>
    </source>
</evidence>
<dbReference type="PANTHER" id="PTHR34700">
    <property type="entry name" value="POTASSIUM BINDING PROTEIN KBP"/>
    <property type="match status" value="1"/>
</dbReference>
<dbReference type="InterPro" id="IPR023346">
    <property type="entry name" value="Lysozyme-like_dom_sf"/>
</dbReference>
<accession>A0ABN3PTB4</accession>
<dbReference type="RefSeq" id="WP_344561626.1">
    <property type="nucleotide sequence ID" value="NZ_BAAARJ010000002.1"/>
</dbReference>
<evidence type="ECO:0000313" key="4">
    <source>
        <dbReference type="EMBL" id="GAA2594595.1"/>
    </source>
</evidence>
<dbReference type="InterPro" id="IPR008258">
    <property type="entry name" value="Transglycosylase_SLT_dom_1"/>
</dbReference>
<dbReference type="InterPro" id="IPR036779">
    <property type="entry name" value="LysM_dom_sf"/>
</dbReference>
<dbReference type="PANTHER" id="PTHR34700:SF4">
    <property type="entry name" value="PHAGE-LIKE ELEMENT PBSX PROTEIN XKDP"/>
    <property type="match status" value="1"/>
</dbReference>
<dbReference type="CDD" id="cd00118">
    <property type="entry name" value="LysM"/>
    <property type="match status" value="1"/>
</dbReference>
<dbReference type="Pfam" id="PF01464">
    <property type="entry name" value="SLT"/>
    <property type="match status" value="1"/>
</dbReference>
<feature type="domain" description="LysM" evidence="3">
    <location>
        <begin position="81"/>
        <end position="130"/>
    </location>
</feature>
<dbReference type="SUPFAM" id="SSF53955">
    <property type="entry name" value="Lysozyme-like"/>
    <property type="match status" value="1"/>
</dbReference>
<dbReference type="EMBL" id="BAAARJ010000002">
    <property type="protein sequence ID" value="GAA2594595.1"/>
    <property type="molecule type" value="Genomic_DNA"/>
</dbReference>
<evidence type="ECO:0000256" key="2">
    <source>
        <dbReference type="SAM" id="SignalP"/>
    </source>
</evidence>
<sequence>MSHGRQRSLLHAFNFRRVSRISVVLAAGGAGIAAPLLTAGSAHAASAPASTHAKAPAAAAQSPAIKAAQQPKGEQGSGASGSYVVVGGDSLYRIATDHDVKGGWSALYDANKKTVGGDPDLIKPGQKLTLPSASAGAEKRSVPSEAGKTSAEQSSDSRPTQQTQAPRTQSDNLDGWINEALGVMKQHGIPGTYEGIHRNIMRESGGNPDIANNWDINAQNGTPSIGLLQVIQPTFDTYHVEGTANDLRDPVANIVAACNYAAKTYGSIDNVNGPY</sequence>
<protein>
    <recommendedName>
        <fullName evidence="3">LysM domain-containing protein</fullName>
    </recommendedName>
</protein>
<comment type="caution">
    <text evidence="4">The sequence shown here is derived from an EMBL/GenBank/DDBJ whole genome shotgun (WGS) entry which is preliminary data.</text>
</comment>
<feature type="compositionally biased region" description="Low complexity" evidence="1">
    <location>
        <begin position="158"/>
        <end position="169"/>
    </location>
</feature>
<feature type="chain" id="PRO_5046569208" description="LysM domain-containing protein" evidence="2">
    <location>
        <begin position="45"/>
        <end position="275"/>
    </location>
</feature>
<feature type="region of interest" description="Disordered" evidence="1">
    <location>
        <begin position="53"/>
        <end position="80"/>
    </location>
</feature>
<dbReference type="Gene3D" id="1.10.530.10">
    <property type="match status" value="1"/>
</dbReference>
<dbReference type="InterPro" id="IPR052196">
    <property type="entry name" value="Bact_Kbp"/>
</dbReference>
<dbReference type="Gene3D" id="3.10.350.10">
    <property type="entry name" value="LysM domain"/>
    <property type="match status" value="1"/>
</dbReference>
<keyword evidence="2" id="KW-0732">Signal</keyword>
<reference evidence="4 5" key="1">
    <citation type="journal article" date="2019" name="Int. J. Syst. Evol. Microbiol.">
        <title>The Global Catalogue of Microorganisms (GCM) 10K type strain sequencing project: providing services to taxonomists for standard genome sequencing and annotation.</title>
        <authorList>
            <consortium name="The Broad Institute Genomics Platform"/>
            <consortium name="The Broad Institute Genome Sequencing Center for Infectious Disease"/>
            <person name="Wu L."/>
            <person name="Ma J."/>
        </authorList>
    </citation>
    <scope>NUCLEOTIDE SEQUENCE [LARGE SCALE GENOMIC DNA]</scope>
    <source>
        <strain evidence="4 5">JCM 16373</strain>
    </source>
</reference>
<dbReference type="PROSITE" id="PS51782">
    <property type="entry name" value="LYSM"/>
    <property type="match status" value="1"/>
</dbReference>
<feature type="signal peptide" evidence="2">
    <location>
        <begin position="1"/>
        <end position="44"/>
    </location>
</feature>
<evidence type="ECO:0000313" key="5">
    <source>
        <dbReference type="Proteomes" id="UP001501447"/>
    </source>
</evidence>
<keyword evidence="5" id="KW-1185">Reference proteome</keyword>
<dbReference type="Proteomes" id="UP001501447">
    <property type="component" value="Unassembled WGS sequence"/>
</dbReference>
<feature type="compositionally biased region" description="Low complexity" evidence="1">
    <location>
        <begin position="53"/>
        <end position="72"/>
    </location>
</feature>
<dbReference type="SUPFAM" id="SSF54106">
    <property type="entry name" value="LysM domain"/>
    <property type="match status" value="1"/>
</dbReference>
<evidence type="ECO:0000256" key="1">
    <source>
        <dbReference type="SAM" id="MobiDB-lite"/>
    </source>
</evidence>
<dbReference type="Pfam" id="PF01476">
    <property type="entry name" value="LysM"/>
    <property type="match status" value="1"/>
</dbReference>
<dbReference type="SMART" id="SM00257">
    <property type="entry name" value="LysM"/>
    <property type="match status" value="1"/>
</dbReference>
<proteinExistence type="predicted"/>
<dbReference type="InterPro" id="IPR018392">
    <property type="entry name" value="LysM"/>
</dbReference>